<feature type="domain" description="NodB homology" evidence="3">
    <location>
        <begin position="197"/>
        <end position="256"/>
    </location>
</feature>
<evidence type="ECO:0000259" key="3">
    <source>
        <dbReference type="Pfam" id="PF01522"/>
    </source>
</evidence>
<organism evidence="4 5">
    <name type="scientific">Flavobacterium cheonhonense</name>
    <dbReference type="NCBI Taxonomy" id="706185"/>
    <lineage>
        <taxon>Bacteria</taxon>
        <taxon>Pseudomonadati</taxon>
        <taxon>Bacteroidota</taxon>
        <taxon>Flavobacteriia</taxon>
        <taxon>Flavobacteriales</taxon>
        <taxon>Flavobacteriaceae</taxon>
        <taxon>Flavobacterium</taxon>
    </lineage>
</organism>
<dbReference type="InterPro" id="IPR051398">
    <property type="entry name" value="Polysacch_Deacetylase"/>
</dbReference>
<keyword evidence="5" id="KW-1185">Reference proteome</keyword>
<evidence type="ECO:0000313" key="5">
    <source>
        <dbReference type="Proteomes" id="UP001500968"/>
    </source>
</evidence>
<dbReference type="PANTHER" id="PTHR34216:SF3">
    <property type="entry name" value="POLY-BETA-1,6-N-ACETYL-D-GLUCOSAMINE N-DEACETYLASE"/>
    <property type="match status" value="1"/>
</dbReference>
<dbReference type="SUPFAM" id="SSF88713">
    <property type="entry name" value="Glycoside hydrolase/deacetylase"/>
    <property type="match status" value="1"/>
</dbReference>
<evidence type="ECO:0000313" key="4">
    <source>
        <dbReference type="EMBL" id="GAA4029985.1"/>
    </source>
</evidence>
<protein>
    <recommendedName>
        <fullName evidence="3">NodB homology domain-containing protein</fullName>
    </recommendedName>
</protein>
<dbReference type="EMBL" id="BAABCR010000014">
    <property type="protein sequence ID" value="GAA4029985.1"/>
    <property type="molecule type" value="Genomic_DNA"/>
</dbReference>
<dbReference type="PANTHER" id="PTHR34216">
    <property type="match status" value="1"/>
</dbReference>
<evidence type="ECO:0000256" key="1">
    <source>
        <dbReference type="ARBA" id="ARBA00004613"/>
    </source>
</evidence>
<dbReference type="Gene3D" id="3.20.20.370">
    <property type="entry name" value="Glycoside hydrolase/deacetylase"/>
    <property type="match status" value="1"/>
</dbReference>
<dbReference type="InterPro" id="IPR002509">
    <property type="entry name" value="NODB_dom"/>
</dbReference>
<dbReference type="Pfam" id="PF01522">
    <property type="entry name" value="Polysacc_deac_1"/>
    <property type="match status" value="2"/>
</dbReference>
<keyword evidence="2" id="KW-0732">Signal</keyword>
<dbReference type="Proteomes" id="UP001500968">
    <property type="component" value="Unassembled WGS sequence"/>
</dbReference>
<name>A0ABP7TRM2_9FLAO</name>
<comment type="subcellular location">
    <subcellularLocation>
        <location evidence="1">Secreted</location>
    </subcellularLocation>
</comment>
<feature type="domain" description="NodB homology" evidence="3">
    <location>
        <begin position="59"/>
        <end position="109"/>
    </location>
</feature>
<proteinExistence type="predicted"/>
<accession>A0ABP7TRM2</accession>
<comment type="caution">
    <text evidence="4">The sequence shown here is derived from an EMBL/GenBank/DDBJ whole genome shotgun (WGS) entry which is preliminary data.</text>
</comment>
<sequence length="307" mass="35368">MLTVCNFHYIRRDFNKPYPSIFGVTPDEFDYQIKELKKMGRFITIDELTTDIDTVLADKRHHLLVTFDDGLKEQFELALPILEQHRTEALFFINSMNFIDNKVSMVHKIHMVRSEVSPNEILKEINKIPNSQQNELTPAEFSKAVAHYRYDDQSTACLKYLLNFKLPKSSLDIVINALFQRNFEEESVADTLYMSNDQLRYLAERNMLGNHTHSHFALGLLPKPEIEEEILKTKSFIQSFKKNDNLAISYPYGSAEACGWPVPEMAKQTGHKIGFSMERGSNDITADKLLLKRYSSNDLPGGKNYSS</sequence>
<reference evidence="5" key="1">
    <citation type="journal article" date="2019" name="Int. J. Syst. Evol. Microbiol.">
        <title>The Global Catalogue of Microorganisms (GCM) 10K type strain sequencing project: providing services to taxonomists for standard genome sequencing and annotation.</title>
        <authorList>
            <consortium name="The Broad Institute Genomics Platform"/>
            <consortium name="The Broad Institute Genome Sequencing Center for Infectious Disease"/>
            <person name="Wu L."/>
            <person name="Ma J."/>
        </authorList>
    </citation>
    <scope>NUCLEOTIDE SEQUENCE [LARGE SCALE GENOMIC DNA]</scope>
    <source>
        <strain evidence="5">JCM 17064</strain>
    </source>
</reference>
<gene>
    <name evidence="4" type="ORF">GCM10022386_12310</name>
</gene>
<dbReference type="InterPro" id="IPR011330">
    <property type="entry name" value="Glyco_hydro/deAcase_b/a-brl"/>
</dbReference>
<dbReference type="RefSeq" id="WP_324691507.1">
    <property type="nucleotide sequence ID" value="NZ_JAXAVY010000004.1"/>
</dbReference>
<evidence type="ECO:0000256" key="2">
    <source>
        <dbReference type="ARBA" id="ARBA00022729"/>
    </source>
</evidence>